<evidence type="ECO:0008006" key="4">
    <source>
        <dbReference type="Google" id="ProtNLM"/>
    </source>
</evidence>
<dbReference type="RefSeq" id="WP_125677235.1">
    <property type="nucleotide sequence ID" value="NZ_JBHTOI010000041.1"/>
</dbReference>
<proteinExistence type="predicted"/>
<evidence type="ECO:0000256" key="1">
    <source>
        <dbReference type="SAM" id="Coils"/>
    </source>
</evidence>
<dbReference type="Proteomes" id="UP001597251">
    <property type="component" value="Unassembled WGS sequence"/>
</dbReference>
<protein>
    <recommendedName>
        <fullName evidence="4">DUF2479 domain-containing protein</fullName>
    </recommendedName>
</protein>
<keyword evidence="3" id="KW-1185">Reference proteome</keyword>
<feature type="coiled-coil region" evidence="1">
    <location>
        <begin position="179"/>
        <end position="210"/>
    </location>
</feature>
<evidence type="ECO:0000313" key="3">
    <source>
        <dbReference type="Proteomes" id="UP001597251"/>
    </source>
</evidence>
<sequence length="445" mass="48581">MIRIAKISLDIRKDAVVSNEPIILRQGESDVTIEATVLNGGDENLQIDFATFVAKKPDGTIVSNDPANVNGSVIDYPVSDHLTESVGNIQDAYFMINNEVTTCGFDISIIPSTQLDDTSVSYIPGIENINKFLTDTENDWLGRIQQMKSQIAGLDIPTEFKLLMNNSLDEAKAQYQPIIDAAEENVESIAADLSAKKLDLQNNSDELNTTITAIKAQIAPVNSFLDGVQKQIIAANASFTADQQAKVSQSISDLKARLDALGVLEIGGRNYLLDSENYNENYWLRNIGIFGDVLNDSFNGTKIAQTNVNWGGPKYSVDNLKERGLLDDTSQSWTFSSYARTTTNVTAEINFFGLDSAIDAGTVGQNWKRISVTFKFLNPNSTISFSPIELDKVPATVQFSGYKLEKGNISTDWTPAPEDIVMSGKTITATDDTGKTVNLKITGIS</sequence>
<organism evidence="2 3">
    <name type="scientific">Companilactobacillus keshanensis</name>
    <dbReference type="NCBI Taxonomy" id="2486003"/>
    <lineage>
        <taxon>Bacteria</taxon>
        <taxon>Bacillati</taxon>
        <taxon>Bacillota</taxon>
        <taxon>Bacilli</taxon>
        <taxon>Lactobacillales</taxon>
        <taxon>Lactobacillaceae</taxon>
        <taxon>Companilactobacillus</taxon>
    </lineage>
</organism>
<dbReference type="EMBL" id="JBHTOI010000041">
    <property type="protein sequence ID" value="MFD1418472.1"/>
    <property type="molecule type" value="Genomic_DNA"/>
</dbReference>
<evidence type="ECO:0000313" key="2">
    <source>
        <dbReference type="EMBL" id="MFD1418472.1"/>
    </source>
</evidence>
<reference evidence="3" key="1">
    <citation type="journal article" date="2019" name="Int. J. Syst. Evol. Microbiol.">
        <title>The Global Catalogue of Microorganisms (GCM) 10K type strain sequencing project: providing services to taxonomists for standard genome sequencing and annotation.</title>
        <authorList>
            <consortium name="The Broad Institute Genomics Platform"/>
            <consortium name="The Broad Institute Genome Sequencing Center for Infectious Disease"/>
            <person name="Wu L."/>
            <person name="Ma J."/>
        </authorList>
    </citation>
    <scope>NUCLEOTIDE SEQUENCE [LARGE SCALE GENOMIC DNA]</scope>
    <source>
        <strain evidence="3">CCM 8936</strain>
    </source>
</reference>
<accession>A0ABW4BV91</accession>
<name>A0ABW4BV91_9LACO</name>
<gene>
    <name evidence="2" type="ORF">ACFQ42_06945</name>
</gene>
<comment type="caution">
    <text evidence="2">The sequence shown here is derived from an EMBL/GenBank/DDBJ whole genome shotgun (WGS) entry which is preliminary data.</text>
</comment>
<keyword evidence="1" id="KW-0175">Coiled coil</keyword>